<sequence>MIKLPKDFADLEALAGKWARGTEHERNEIRWTASVQDFAEFYEQVLPKLDSILGELAKHALDEMDGQTENLFNLATAFAEAAPHHELYDGSPVVPHSFSARRFVPGHGDLASSEVHLR</sequence>
<proteinExistence type="predicted"/>
<reference evidence="1 2" key="1">
    <citation type="submission" date="2024-05" db="EMBL/GenBank/DDBJ databases">
        <title>Three bacterial strains, DH-69, EH-24, and ECK-19 isolated from coastal sediments.</title>
        <authorList>
            <person name="Ye Y.-Q."/>
            <person name="Du Z.-J."/>
        </authorList>
    </citation>
    <scope>NUCLEOTIDE SEQUENCE [LARGE SCALE GENOMIC DNA]</scope>
    <source>
        <strain evidence="1 2">ECK-19</strain>
    </source>
</reference>
<accession>A0ABV3Z169</accession>
<keyword evidence="2" id="KW-1185">Reference proteome</keyword>
<protein>
    <submittedName>
        <fullName evidence="1">Uncharacterized protein</fullName>
    </submittedName>
</protein>
<evidence type="ECO:0000313" key="2">
    <source>
        <dbReference type="Proteomes" id="UP001560685"/>
    </source>
</evidence>
<name>A0ABV3Z169_9PROT</name>
<dbReference type="Proteomes" id="UP001560685">
    <property type="component" value="Unassembled WGS sequence"/>
</dbReference>
<evidence type="ECO:0000313" key="1">
    <source>
        <dbReference type="EMBL" id="MEX6632298.1"/>
    </source>
</evidence>
<dbReference type="RefSeq" id="WP_369312224.1">
    <property type="nucleotide sequence ID" value="NZ_JBEHZE010000001.1"/>
</dbReference>
<organism evidence="1 2">
    <name type="scientific">Hyphococcus lacteus</name>
    <dbReference type="NCBI Taxonomy" id="3143536"/>
    <lineage>
        <taxon>Bacteria</taxon>
        <taxon>Pseudomonadati</taxon>
        <taxon>Pseudomonadota</taxon>
        <taxon>Alphaproteobacteria</taxon>
        <taxon>Parvularculales</taxon>
        <taxon>Parvularculaceae</taxon>
        <taxon>Hyphococcus</taxon>
    </lineage>
</organism>
<comment type="caution">
    <text evidence="1">The sequence shown here is derived from an EMBL/GenBank/DDBJ whole genome shotgun (WGS) entry which is preliminary data.</text>
</comment>
<gene>
    <name evidence="1" type="ORF">ABFZ84_01935</name>
</gene>
<dbReference type="EMBL" id="JBEHZE010000001">
    <property type="protein sequence ID" value="MEX6632298.1"/>
    <property type="molecule type" value="Genomic_DNA"/>
</dbReference>